<comment type="caution">
    <text evidence="3">The sequence shown here is derived from an EMBL/GenBank/DDBJ whole genome shotgun (WGS) entry which is preliminary data.</text>
</comment>
<dbReference type="SUPFAM" id="SSF53474">
    <property type="entry name" value="alpha/beta-Hydrolases"/>
    <property type="match status" value="1"/>
</dbReference>
<accession>A0ABT6SRE7</accession>
<evidence type="ECO:0000259" key="2">
    <source>
        <dbReference type="Pfam" id="PF06259"/>
    </source>
</evidence>
<keyword evidence="4" id="KW-1185">Reference proteome</keyword>
<dbReference type="RefSeq" id="WP_282533883.1">
    <property type="nucleotide sequence ID" value="NZ_JASCIS010000004.1"/>
</dbReference>
<sequence>MHFATLKSLKPSEFSEAADGYRSTSDMAGKAQESVDNEIIVKMRDSLKGDTTDASIRQLQRLSRNFHYTEVECGLISTALNGLAHDLQAAQKKLREAIADAEGSKFTVGADGSVSYPAAEAKTDGKAPGSSASGGANIEGSNLAEALQRQANSVNPNPNHAIAQGYANRISQAVQEATEADAKWAPKLRSLKADDDLAVSHGDWADAQKDMQGVLKGADDYLDSITEPPKGGSPKENAEWWQGLSAEERESYAALHPASIGAMDGLPAEVRDSANRTVLAETRGRYELELSGIPQPPKQYAPNPDGNYPAVVQTEAWKQWNEQYGDRYRSLNSTIGGMDAIQARLKDTGKEGLPPAYLLGFDDKGTGRAIVANGNPDEADHTAVYVPGTFSSLPEAGGDIKRMTDLWLEGNSQAPNASLSTVTWIGYDAPQSLVPEAMGKEWALDGAPELNQFLDGLQAVQGGADNSHTTVIGHSYGSTTVGAAALTGDLSADDVVAAGSPGMLVADASELDVGKDHVWSETAGDDRVVIGGKVAGLGGYKWDVHTWNGIPYNAGFMQMAPSDEAFGAHRMTVDTEGHSGYWDEGSQSLKNQASVVVGKYDDVKED</sequence>
<dbReference type="InterPro" id="IPR010427">
    <property type="entry name" value="DUF1023"/>
</dbReference>
<reference evidence="3 4" key="1">
    <citation type="submission" date="2023-05" db="EMBL/GenBank/DDBJ databases">
        <title>Draft genome sequence of Streptomyces sp. B-S-A12 isolated from a cave soil in Thailand.</title>
        <authorList>
            <person name="Chamroensaksri N."/>
            <person name="Muangham S."/>
        </authorList>
    </citation>
    <scope>NUCLEOTIDE SEQUENCE [LARGE SCALE GENOMIC DNA]</scope>
    <source>
        <strain evidence="3 4">B-S-A12</strain>
    </source>
</reference>
<proteinExistence type="predicted"/>
<keyword evidence="3" id="KW-0378">Hydrolase</keyword>
<evidence type="ECO:0000313" key="4">
    <source>
        <dbReference type="Proteomes" id="UP001237105"/>
    </source>
</evidence>
<dbReference type="GO" id="GO:0016787">
    <property type="term" value="F:hydrolase activity"/>
    <property type="evidence" value="ECO:0007669"/>
    <property type="project" value="UniProtKB-KW"/>
</dbReference>
<gene>
    <name evidence="3" type="ORF">QIT00_05190</name>
</gene>
<protein>
    <submittedName>
        <fullName evidence="3">Alpha/beta hydrolase</fullName>
    </submittedName>
</protein>
<feature type="compositionally biased region" description="Low complexity" evidence="1">
    <location>
        <begin position="127"/>
        <end position="136"/>
    </location>
</feature>
<evidence type="ECO:0000313" key="3">
    <source>
        <dbReference type="EMBL" id="MDI3417961.1"/>
    </source>
</evidence>
<dbReference type="Proteomes" id="UP001237105">
    <property type="component" value="Unassembled WGS sequence"/>
</dbReference>
<organism evidence="3 4">
    <name type="scientific">Streptomyces luteolus</name>
    <dbReference type="NCBI Taxonomy" id="3043615"/>
    <lineage>
        <taxon>Bacteria</taxon>
        <taxon>Bacillati</taxon>
        <taxon>Actinomycetota</taxon>
        <taxon>Actinomycetes</taxon>
        <taxon>Kitasatosporales</taxon>
        <taxon>Streptomycetaceae</taxon>
        <taxon>Streptomyces</taxon>
    </lineage>
</organism>
<feature type="domain" description="DUF1023" evidence="2">
    <location>
        <begin position="362"/>
        <end position="528"/>
    </location>
</feature>
<name>A0ABT6SRE7_9ACTN</name>
<evidence type="ECO:0000256" key="1">
    <source>
        <dbReference type="SAM" id="MobiDB-lite"/>
    </source>
</evidence>
<feature type="region of interest" description="Disordered" evidence="1">
    <location>
        <begin position="119"/>
        <end position="138"/>
    </location>
</feature>
<dbReference type="EMBL" id="JASCIS010000004">
    <property type="protein sequence ID" value="MDI3417961.1"/>
    <property type="molecule type" value="Genomic_DNA"/>
</dbReference>
<dbReference type="InterPro" id="IPR029058">
    <property type="entry name" value="AB_hydrolase_fold"/>
</dbReference>
<dbReference type="Pfam" id="PF06259">
    <property type="entry name" value="Abhydrolase_8"/>
    <property type="match status" value="1"/>
</dbReference>